<keyword evidence="6 8" id="KW-0472">Membrane</keyword>
<evidence type="ECO:0000259" key="9">
    <source>
        <dbReference type="Pfam" id="PF01757"/>
    </source>
</evidence>
<dbReference type="AlphaFoldDB" id="W1Q284"/>
<keyword evidence="4 8" id="KW-0812">Transmembrane</keyword>
<keyword evidence="7 10" id="KW-0012">Acyltransferase</keyword>
<dbReference type="PANTHER" id="PTHR23028">
    <property type="entry name" value="ACETYLTRANSFERASE"/>
    <property type="match status" value="1"/>
</dbReference>
<proteinExistence type="predicted"/>
<dbReference type="GeneID" id="84817869"/>
<accession>W1Q284</accession>
<keyword evidence="5 8" id="KW-1133">Transmembrane helix</keyword>
<dbReference type="EMBL" id="ACIN03000013">
    <property type="protein sequence ID" value="ESK65205.1"/>
    <property type="molecule type" value="Genomic_DNA"/>
</dbReference>
<feature type="transmembrane region" description="Helical" evidence="8">
    <location>
        <begin position="240"/>
        <end position="260"/>
    </location>
</feature>
<reference evidence="10" key="1">
    <citation type="submission" date="2013-06" db="EMBL/GenBank/DDBJ databases">
        <authorList>
            <person name="Weinstock G."/>
            <person name="Sodergren E."/>
            <person name="Clifton S."/>
            <person name="Fulton L."/>
            <person name="Fulton B."/>
            <person name="Courtney L."/>
            <person name="Fronick C."/>
            <person name="Harrison M."/>
            <person name="Strong C."/>
            <person name="Farmer C."/>
            <person name="Delahaunty K."/>
            <person name="Markovic C."/>
            <person name="Hall O."/>
            <person name="Minx P."/>
            <person name="Tomlinson C."/>
            <person name="Mitreva M."/>
            <person name="Nelson J."/>
            <person name="Hou S."/>
            <person name="Wollam A."/>
            <person name="Pepin K.H."/>
            <person name="Johnson M."/>
            <person name="Bhonagiri V."/>
            <person name="Nash W.E."/>
            <person name="Warren W."/>
            <person name="Chinwalla A."/>
            <person name="Mardis E.R."/>
            <person name="Wilson R.K."/>
        </authorList>
    </citation>
    <scope>NUCLEOTIDE SEQUENCE [LARGE SCALE GENOMIC DNA]</scope>
    <source>
        <strain evidence="10">ATCC 49176</strain>
    </source>
</reference>
<dbReference type="Gene3D" id="3.40.50.1110">
    <property type="entry name" value="SGNH hydrolase"/>
    <property type="match status" value="1"/>
</dbReference>
<dbReference type="InterPro" id="IPR036514">
    <property type="entry name" value="SGNH_hydro_sf"/>
</dbReference>
<dbReference type="Proteomes" id="UP000019050">
    <property type="component" value="Unassembled WGS sequence"/>
</dbReference>
<dbReference type="Pfam" id="PF01757">
    <property type="entry name" value="Acyl_transf_3"/>
    <property type="match status" value="1"/>
</dbReference>
<dbReference type="OrthoDB" id="9796461at2"/>
<dbReference type="GO" id="GO:0005886">
    <property type="term" value="C:plasma membrane"/>
    <property type="evidence" value="ECO:0007669"/>
    <property type="project" value="UniProtKB-SubCell"/>
</dbReference>
<name>W1Q284_ABIDE</name>
<evidence type="ECO:0000313" key="10">
    <source>
        <dbReference type="EMBL" id="ESK65205.1"/>
    </source>
</evidence>
<evidence type="ECO:0000256" key="8">
    <source>
        <dbReference type="SAM" id="Phobius"/>
    </source>
</evidence>
<dbReference type="HOGENOM" id="CLU_005679_11_2_9"/>
<evidence type="ECO:0000313" key="11">
    <source>
        <dbReference type="Proteomes" id="UP000019050"/>
    </source>
</evidence>
<comment type="subcellular location">
    <subcellularLocation>
        <location evidence="1">Cell membrane</location>
        <topology evidence="1">Multi-pass membrane protein</topology>
    </subcellularLocation>
</comment>
<feature type="transmembrane region" description="Helical" evidence="8">
    <location>
        <begin position="298"/>
        <end position="320"/>
    </location>
</feature>
<evidence type="ECO:0000256" key="6">
    <source>
        <dbReference type="ARBA" id="ARBA00023136"/>
    </source>
</evidence>
<feature type="domain" description="Acyltransferase 3" evidence="9">
    <location>
        <begin position="18"/>
        <end position="343"/>
    </location>
</feature>
<dbReference type="RefSeq" id="WP_023392008.1">
    <property type="nucleotide sequence ID" value="NZ_KI535340.1"/>
</dbReference>
<keyword evidence="11" id="KW-1185">Reference proteome</keyword>
<feature type="transmembrane region" description="Helical" evidence="8">
    <location>
        <begin position="12"/>
        <end position="34"/>
    </location>
</feature>
<gene>
    <name evidence="10" type="ORF">GCWU000182_001366</name>
</gene>
<dbReference type="eggNOG" id="COG1835">
    <property type="taxonomic scope" value="Bacteria"/>
</dbReference>
<feature type="transmembrane region" description="Helical" evidence="8">
    <location>
        <begin position="266"/>
        <end position="286"/>
    </location>
</feature>
<keyword evidence="2" id="KW-1003">Cell membrane</keyword>
<dbReference type="CDD" id="cd01840">
    <property type="entry name" value="SGNH_hydrolase_yrhL_like"/>
    <property type="match status" value="1"/>
</dbReference>
<feature type="transmembrane region" description="Helical" evidence="8">
    <location>
        <begin position="207"/>
        <end position="228"/>
    </location>
</feature>
<dbReference type="PANTHER" id="PTHR23028:SF53">
    <property type="entry name" value="ACYL_TRANSF_3 DOMAIN-CONTAINING PROTEIN"/>
    <property type="match status" value="1"/>
</dbReference>
<dbReference type="GO" id="GO:0016747">
    <property type="term" value="F:acyltransferase activity, transferring groups other than amino-acyl groups"/>
    <property type="evidence" value="ECO:0007669"/>
    <property type="project" value="InterPro"/>
</dbReference>
<keyword evidence="3" id="KW-0808">Transferase</keyword>
<dbReference type="GO" id="GO:0009103">
    <property type="term" value="P:lipopolysaccharide biosynthetic process"/>
    <property type="evidence" value="ECO:0007669"/>
    <property type="project" value="TreeGrafter"/>
</dbReference>
<feature type="transmembrane region" description="Helical" evidence="8">
    <location>
        <begin position="332"/>
        <end position="351"/>
    </location>
</feature>
<evidence type="ECO:0000256" key="3">
    <source>
        <dbReference type="ARBA" id="ARBA00022679"/>
    </source>
</evidence>
<evidence type="ECO:0000256" key="1">
    <source>
        <dbReference type="ARBA" id="ARBA00004651"/>
    </source>
</evidence>
<feature type="transmembrane region" description="Helical" evidence="8">
    <location>
        <begin position="82"/>
        <end position="102"/>
    </location>
</feature>
<evidence type="ECO:0000256" key="2">
    <source>
        <dbReference type="ARBA" id="ARBA00022475"/>
    </source>
</evidence>
<dbReference type="STRING" id="592010.GCWU000182_001366"/>
<sequence length="617" mass="70373">MRVTNKTSTKSPRLAFFDGYRGVLILLILTYYFFQHILPGGFLAVNAFLMVAGFFAFRHFYTAPTLRKSVSIKSYLKSRLERIFFPTLFMVLLVAAYIALFAPDYFYNLRNMGFSSLFFVNNYYQILSNQSYFVQAANPSAFTHLWYISIYAQLILLTPFVVKLVYSWHRNPATAAIMLVALSIASAVLLGYLYQDGQDPSRIYYDLLTRAFAFTFGGALGYLFPVHLKPKVISKRQQQVFNGIGIASVILMTFMLLFMYGTQPFAYRFGMLLFTLLSMVFVIVSLHPSTWLHKLLSLPVFTFFGKRSLSYYLWFYPIHLVIPDRLNGFHNIWISVGVQFLLIMLMAEISYQLFERRRLILPFGQDFNWKQTQARVRYLVQHRASLWGIKTLAISYLLVSTIGLVALAITPEQKNKAADELATVIESNQKLVEETKEPESQETKVINNIEGLNRQELLQANALEVTFVGDSILLASADKVKEVFPKAIVDGQIGRQLYQSNEVINSLKASGKLKGTVVTVLGSNGTFTDGQLNDYINAIGTDREQYFVTSSVDKVWVEDANNRLFAAANRYSNVKVIDWRTYAKGHDDWYYEDGIHPNPTGALEFAKFVANQIAQNR</sequence>
<feature type="transmembrane region" description="Helical" evidence="8">
    <location>
        <begin position="40"/>
        <end position="61"/>
    </location>
</feature>
<dbReference type="InterPro" id="IPR002656">
    <property type="entry name" value="Acyl_transf_3_dom"/>
</dbReference>
<organism evidence="10 11">
    <name type="scientific">Abiotrophia defectiva ATCC 49176</name>
    <dbReference type="NCBI Taxonomy" id="592010"/>
    <lineage>
        <taxon>Bacteria</taxon>
        <taxon>Bacillati</taxon>
        <taxon>Bacillota</taxon>
        <taxon>Bacilli</taxon>
        <taxon>Lactobacillales</taxon>
        <taxon>Aerococcaceae</taxon>
        <taxon>Abiotrophia</taxon>
    </lineage>
</organism>
<protein>
    <submittedName>
        <fullName evidence="10">Acyltransferase</fullName>
    </submittedName>
</protein>
<evidence type="ECO:0000256" key="5">
    <source>
        <dbReference type="ARBA" id="ARBA00022989"/>
    </source>
</evidence>
<feature type="transmembrane region" description="Helical" evidence="8">
    <location>
        <begin position="173"/>
        <end position="195"/>
    </location>
</feature>
<dbReference type="SUPFAM" id="SSF52266">
    <property type="entry name" value="SGNH hydrolase"/>
    <property type="match status" value="1"/>
</dbReference>
<evidence type="ECO:0000256" key="7">
    <source>
        <dbReference type="ARBA" id="ARBA00023315"/>
    </source>
</evidence>
<feature type="transmembrane region" description="Helical" evidence="8">
    <location>
        <begin position="145"/>
        <end position="166"/>
    </location>
</feature>
<comment type="caution">
    <text evidence="10">The sequence shown here is derived from an EMBL/GenBank/DDBJ whole genome shotgun (WGS) entry which is preliminary data.</text>
</comment>
<feature type="transmembrane region" description="Helical" evidence="8">
    <location>
        <begin position="387"/>
        <end position="409"/>
    </location>
</feature>
<dbReference type="InterPro" id="IPR050879">
    <property type="entry name" value="Acyltransferase_3"/>
</dbReference>
<evidence type="ECO:0000256" key="4">
    <source>
        <dbReference type="ARBA" id="ARBA00022692"/>
    </source>
</evidence>